<gene>
    <name evidence="1" type="ORF">ACFSJS_22765</name>
</gene>
<keyword evidence="2" id="KW-1185">Reference proteome</keyword>
<dbReference type="RefSeq" id="WP_380903358.1">
    <property type="nucleotide sequence ID" value="NZ_JBHUFU010000015.1"/>
</dbReference>
<evidence type="ECO:0000313" key="1">
    <source>
        <dbReference type="EMBL" id="MFD1832446.1"/>
    </source>
</evidence>
<name>A0ABW4PSQ2_9ACTN</name>
<comment type="caution">
    <text evidence="1">The sequence shown here is derived from an EMBL/GenBank/DDBJ whole genome shotgun (WGS) entry which is preliminary data.</text>
</comment>
<dbReference type="EMBL" id="JBHUFU010000015">
    <property type="protein sequence ID" value="MFD1832446.1"/>
    <property type="molecule type" value="Genomic_DNA"/>
</dbReference>
<organism evidence="1 2">
    <name type="scientific">Streptomyces desertarenae</name>
    <dbReference type="NCBI Taxonomy" id="2666184"/>
    <lineage>
        <taxon>Bacteria</taxon>
        <taxon>Bacillati</taxon>
        <taxon>Actinomycetota</taxon>
        <taxon>Actinomycetes</taxon>
        <taxon>Kitasatosporales</taxon>
        <taxon>Streptomycetaceae</taxon>
        <taxon>Streptomyces</taxon>
    </lineage>
</organism>
<reference evidence="2" key="1">
    <citation type="journal article" date="2019" name="Int. J. Syst. Evol. Microbiol.">
        <title>The Global Catalogue of Microorganisms (GCM) 10K type strain sequencing project: providing services to taxonomists for standard genome sequencing and annotation.</title>
        <authorList>
            <consortium name="The Broad Institute Genomics Platform"/>
            <consortium name="The Broad Institute Genome Sequencing Center for Infectious Disease"/>
            <person name="Wu L."/>
            <person name="Ma J."/>
        </authorList>
    </citation>
    <scope>NUCLEOTIDE SEQUENCE [LARGE SCALE GENOMIC DNA]</scope>
    <source>
        <strain evidence="2">CGMCC 4.7455</strain>
    </source>
</reference>
<evidence type="ECO:0000313" key="2">
    <source>
        <dbReference type="Proteomes" id="UP001597365"/>
    </source>
</evidence>
<evidence type="ECO:0008006" key="3">
    <source>
        <dbReference type="Google" id="ProtNLM"/>
    </source>
</evidence>
<dbReference type="Proteomes" id="UP001597365">
    <property type="component" value="Unassembled WGS sequence"/>
</dbReference>
<proteinExistence type="predicted"/>
<sequence length="108" mass="11413">MNSQPNRQNGAARALVQLTDEFPGLPIVEWHVHSSGTLHGHLHGGGFEALGAWAGVLGGEIAPVGRDWALDGRRVRTHRLATTWRDVRVEVVVVVPVGAAAAGEQVAA</sequence>
<protein>
    <recommendedName>
        <fullName evidence="3">Transcriptional regulator</fullName>
    </recommendedName>
</protein>
<accession>A0ABW4PSQ2</accession>